<organism evidence="1 2">
    <name type="scientific">Nosema bombycis (strain CQ1 / CVCC 102059)</name>
    <name type="common">Microsporidian parasite</name>
    <name type="synonym">Pebrine of silkworm</name>
    <dbReference type="NCBI Taxonomy" id="578461"/>
    <lineage>
        <taxon>Eukaryota</taxon>
        <taxon>Fungi</taxon>
        <taxon>Fungi incertae sedis</taxon>
        <taxon>Microsporidia</taxon>
        <taxon>Nosematidae</taxon>
        <taxon>Nosema</taxon>
    </lineage>
</organism>
<protein>
    <submittedName>
        <fullName evidence="1">Uncharacterized protein</fullName>
    </submittedName>
</protein>
<accession>R0M7F8</accession>
<reference evidence="1 2" key="1">
    <citation type="journal article" date="2013" name="BMC Genomics">
        <title>Comparative genomics of parasitic silkworm microsporidia reveal an association between genome expansion and host adaptation.</title>
        <authorList>
            <person name="Pan G."/>
            <person name="Xu J."/>
            <person name="Li T."/>
            <person name="Xia Q."/>
            <person name="Liu S.L."/>
            <person name="Zhang G."/>
            <person name="Li S."/>
            <person name="Li C."/>
            <person name="Liu H."/>
            <person name="Yang L."/>
            <person name="Liu T."/>
            <person name="Zhang X."/>
            <person name="Wu Z."/>
            <person name="Fan W."/>
            <person name="Dang X."/>
            <person name="Xiang H."/>
            <person name="Tao M."/>
            <person name="Li Y."/>
            <person name="Hu J."/>
            <person name="Li Z."/>
            <person name="Lin L."/>
            <person name="Luo J."/>
            <person name="Geng L."/>
            <person name="Wang L."/>
            <person name="Long M."/>
            <person name="Wan Y."/>
            <person name="He N."/>
            <person name="Zhang Z."/>
            <person name="Lu C."/>
            <person name="Keeling P.J."/>
            <person name="Wang J."/>
            <person name="Xiang Z."/>
            <person name="Zhou Z."/>
        </authorList>
    </citation>
    <scope>NUCLEOTIDE SEQUENCE [LARGE SCALE GENOMIC DNA]</scope>
    <source>
        <strain evidence="2">CQ1 / CVCC 102059</strain>
    </source>
</reference>
<dbReference type="AlphaFoldDB" id="R0M7F8"/>
<name>R0M7F8_NOSB1</name>
<evidence type="ECO:0000313" key="2">
    <source>
        <dbReference type="Proteomes" id="UP000016927"/>
    </source>
</evidence>
<keyword evidence="2" id="KW-1185">Reference proteome</keyword>
<evidence type="ECO:0000313" key="1">
    <source>
        <dbReference type="EMBL" id="EOB13914.1"/>
    </source>
</evidence>
<dbReference type="HOGENOM" id="CLU_2813053_0_0_1"/>
<sequence length="67" mass="7975">MDLSLRDIFYLLDMKNLPKRFDFEIAFSLETINKNRLPLIISQALEDLISRKYYLPDKIILIEITSL</sequence>
<dbReference type="Proteomes" id="UP000016927">
    <property type="component" value="Unassembled WGS sequence"/>
</dbReference>
<dbReference type="VEuPathDB" id="MicrosporidiaDB:NBO_52g0005"/>
<gene>
    <name evidence="1" type="ORF">NBO_52g0005</name>
</gene>
<proteinExistence type="predicted"/>
<dbReference type="EMBL" id="KB908960">
    <property type="protein sequence ID" value="EOB13914.1"/>
    <property type="molecule type" value="Genomic_DNA"/>
</dbReference>